<sequence length="127" mass="14542">MNLKDARDNYYAFTASLSTTNRQLALAGIAVVWIFAQKYEAGFSLNEELVNPLSTFVLSLGFDLFHYIYASIAWGVFHRLKEQESNITAESDFRAHRAINWPTNIFFWSKVACTAIGYVLLLDFLLF</sequence>
<gene>
    <name evidence="2" type="ORF">C6Y40_12235</name>
</gene>
<proteinExistence type="predicted"/>
<evidence type="ECO:0000313" key="2">
    <source>
        <dbReference type="EMBL" id="PRO73294.1"/>
    </source>
</evidence>
<feature type="transmembrane region" description="Helical" evidence="1">
    <location>
        <begin position="98"/>
        <end position="121"/>
    </location>
</feature>
<name>A0A2S9VA49_9ALTE</name>
<dbReference type="EMBL" id="PVNP01000126">
    <property type="protein sequence ID" value="PRO73294.1"/>
    <property type="molecule type" value="Genomic_DNA"/>
</dbReference>
<dbReference type="RefSeq" id="WP_105934836.1">
    <property type="nucleotide sequence ID" value="NZ_PVNP01000126.1"/>
</dbReference>
<evidence type="ECO:0000256" key="1">
    <source>
        <dbReference type="SAM" id="Phobius"/>
    </source>
</evidence>
<feature type="transmembrane region" description="Helical" evidence="1">
    <location>
        <begin position="56"/>
        <end position="77"/>
    </location>
</feature>
<comment type="caution">
    <text evidence="2">The sequence shown here is derived from an EMBL/GenBank/DDBJ whole genome shotgun (WGS) entry which is preliminary data.</text>
</comment>
<keyword evidence="1" id="KW-0472">Membrane</keyword>
<reference evidence="3" key="1">
    <citation type="journal article" date="2020" name="Int. J. Syst. Evol. Microbiol.">
        <title>Alteromonas alba sp. nov., a marine bacterium isolated from the seawater of the West Pacific Ocean.</title>
        <authorList>
            <person name="Sun C."/>
            <person name="Wu Y.-H."/>
            <person name="Xamxidin M."/>
            <person name="Cheng H."/>
            <person name="Xu X.-W."/>
        </authorList>
    </citation>
    <scope>NUCLEOTIDE SEQUENCE [LARGE SCALE GENOMIC DNA]</scope>
    <source>
        <strain evidence="3">190</strain>
    </source>
</reference>
<dbReference type="OrthoDB" id="6401046at2"/>
<dbReference type="AlphaFoldDB" id="A0A2S9VA49"/>
<evidence type="ECO:0000313" key="3">
    <source>
        <dbReference type="Proteomes" id="UP000238949"/>
    </source>
</evidence>
<organism evidence="2 3">
    <name type="scientific">Alteromonas alba</name>
    <dbReference type="NCBI Taxonomy" id="2079529"/>
    <lineage>
        <taxon>Bacteria</taxon>
        <taxon>Pseudomonadati</taxon>
        <taxon>Pseudomonadota</taxon>
        <taxon>Gammaproteobacteria</taxon>
        <taxon>Alteromonadales</taxon>
        <taxon>Alteromonadaceae</taxon>
        <taxon>Alteromonas/Salinimonas group</taxon>
        <taxon>Alteromonas</taxon>
    </lineage>
</organism>
<keyword evidence="1" id="KW-1133">Transmembrane helix</keyword>
<feature type="transmembrane region" description="Helical" evidence="1">
    <location>
        <begin position="12"/>
        <end position="36"/>
    </location>
</feature>
<keyword evidence="1" id="KW-0812">Transmembrane</keyword>
<accession>A0A2S9VA49</accession>
<protein>
    <submittedName>
        <fullName evidence="2">Uncharacterized protein</fullName>
    </submittedName>
</protein>
<dbReference type="Proteomes" id="UP000238949">
    <property type="component" value="Unassembled WGS sequence"/>
</dbReference>
<keyword evidence="3" id="KW-1185">Reference proteome</keyword>